<dbReference type="AlphaFoldDB" id="A0A7Y2K2N4"/>
<protein>
    <recommendedName>
        <fullName evidence="1">UPF0246 protein HGB41_21275</fullName>
    </recommendedName>
</protein>
<gene>
    <name evidence="2" type="primary">yaaA</name>
    <name evidence="2" type="ORF">HGB41_21275</name>
</gene>
<dbReference type="HAMAP" id="MF_00652">
    <property type="entry name" value="UPF0246"/>
    <property type="match status" value="1"/>
</dbReference>
<dbReference type="Pfam" id="PF03883">
    <property type="entry name" value="H2O2_YaaD"/>
    <property type="match status" value="1"/>
</dbReference>
<comment type="caution">
    <text evidence="2">The sequence shown here is derived from an EMBL/GenBank/DDBJ whole genome shotgun (WGS) entry which is preliminary data.</text>
</comment>
<evidence type="ECO:0000313" key="3">
    <source>
        <dbReference type="Proteomes" id="UP000533905"/>
    </source>
</evidence>
<dbReference type="Proteomes" id="UP000533905">
    <property type="component" value="Unassembled WGS sequence"/>
</dbReference>
<sequence>MLIVLSPAKSLDLDSLPTTRKHSSPEFIPQAAELIEVLRAYSPGQVSELMDLSDNLAMLNVSRYAHWGEDHAKARQAIMSFDGDVYGGLDARTLAAKEIDYAQRHLRILSGLYGLLRPLDRMHPYRLEMGTRLANARGSNLYAFWGDSVTEALNRQILETRAKALVNLASEEYFKSVRPKLLDVPVITPVFEDWKNGKYKIISFFAKRARGLMARYAAQQAIKDPEKLKGFDADGYAYDAAASSERNWVFRRRAE</sequence>
<keyword evidence="3" id="KW-1185">Reference proteome</keyword>
<dbReference type="RefSeq" id="WP_171088258.1">
    <property type="nucleotide sequence ID" value="NZ_JABAIV010000010.1"/>
</dbReference>
<dbReference type="GO" id="GO:0033194">
    <property type="term" value="P:response to hydroperoxide"/>
    <property type="evidence" value="ECO:0007669"/>
    <property type="project" value="TreeGrafter"/>
</dbReference>
<dbReference type="PANTHER" id="PTHR30283">
    <property type="entry name" value="PEROXIDE STRESS RESPONSE PROTEIN YAAA"/>
    <property type="match status" value="1"/>
</dbReference>
<dbReference type="InterPro" id="IPR005583">
    <property type="entry name" value="YaaA"/>
</dbReference>
<evidence type="ECO:0000256" key="1">
    <source>
        <dbReference type="HAMAP-Rule" id="MF_00652"/>
    </source>
</evidence>
<dbReference type="NCBIfam" id="NF002542">
    <property type="entry name" value="PRK02101.1-3"/>
    <property type="match status" value="1"/>
</dbReference>
<accession>A0A7Y2K2N4</accession>
<reference evidence="2 3" key="1">
    <citation type="submission" date="2020-04" db="EMBL/GenBank/DDBJ databases">
        <title>Massilia sp. nov., a cold adapted bacteria isolated from Arctic soil.</title>
        <authorList>
            <person name="Son J."/>
            <person name="Ka J.-O."/>
        </authorList>
    </citation>
    <scope>NUCLEOTIDE SEQUENCE [LARGE SCALE GENOMIC DNA]</scope>
    <source>
        <strain evidence="2 3">ML15P13</strain>
    </source>
</reference>
<proteinExistence type="inferred from homology"/>
<organism evidence="2 3">
    <name type="scientific">Telluria aromaticivorans</name>
    <dbReference type="NCBI Taxonomy" id="2725995"/>
    <lineage>
        <taxon>Bacteria</taxon>
        <taxon>Pseudomonadati</taxon>
        <taxon>Pseudomonadota</taxon>
        <taxon>Betaproteobacteria</taxon>
        <taxon>Burkholderiales</taxon>
        <taxon>Oxalobacteraceae</taxon>
        <taxon>Telluria group</taxon>
        <taxon>Telluria</taxon>
    </lineage>
</organism>
<evidence type="ECO:0000313" key="2">
    <source>
        <dbReference type="EMBL" id="NNG25520.1"/>
    </source>
</evidence>
<name>A0A7Y2K2N4_9BURK</name>
<dbReference type="PANTHER" id="PTHR30283:SF4">
    <property type="entry name" value="PEROXIDE STRESS RESISTANCE PROTEIN YAAA"/>
    <property type="match status" value="1"/>
</dbReference>
<dbReference type="EMBL" id="JABAIV010000010">
    <property type="protein sequence ID" value="NNG25520.1"/>
    <property type="molecule type" value="Genomic_DNA"/>
</dbReference>
<dbReference type="GO" id="GO:0005829">
    <property type="term" value="C:cytosol"/>
    <property type="evidence" value="ECO:0007669"/>
    <property type="project" value="TreeGrafter"/>
</dbReference>
<comment type="similarity">
    <text evidence="1">Belongs to the UPF0246 family.</text>
</comment>